<name>A0A202FFF7_9LACO</name>
<organism evidence="2 3">
    <name type="scientific">Companilactobacillus bobalius</name>
    <dbReference type="NCBI Taxonomy" id="2801451"/>
    <lineage>
        <taxon>Bacteria</taxon>
        <taxon>Bacillati</taxon>
        <taxon>Bacillota</taxon>
        <taxon>Bacilli</taxon>
        <taxon>Lactobacillales</taxon>
        <taxon>Lactobacillaceae</taxon>
        <taxon>Companilactobacillus</taxon>
    </lineage>
</organism>
<accession>A0A202FFF7</accession>
<keyword evidence="1" id="KW-0472">Membrane</keyword>
<evidence type="ECO:0000313" key="3">
    <source>
        <dbReference type="Proteomes" id="UP000196232"/>
    </source>
</evidence>
<evidence type="ECO:0000256" key="1">
    <source>
        <dbReference type="SAM" id="Phobius"/>
    </source>
</evidence>
<protein>
    <submittedName>
        <fullName evidence="2">Uncharacterized protein</fullName>
    </submittedName>
</protein>
<feature type="transmembrane region" description="Helical" evidence="1">
    <location>
        <begin position="6"/>
        <end position="24"/>
    </location>
</feature>
<proteinExistence type="predicted"/>
<evidence type="ECO:0000313" key="2">
    <source>
        <dbReference type="EMBL" id="OVE99215.1"/>
    </source>
</evidence>
<dbReference type="AlphaFoldDB" id="A0A202FFF7"/>
<gene>
    <name evidence="2" type="ORF">LKACC16343_00327</name>
</gene>
<dbReference type="EMBL" id="MYFM01000001">
    <property type="protein sequence ID" value="OVE99215.1"/>
    <property type="molecule type" value="Genomic_DNA"/>
</dbReference>
<dbReference type="Proteomes" id="UP000196232">
    <property type="component" value="Unassembled WGS sequence"/>
</dbReference>
<reference evidence="2 3" key="1">
    <citation type="submission" date="2017-03" db="EMBL/GenBank/DDBJ databases">
        <title>Genome sequence of Lactobacillus bobalius KACC 16343.</title>
        <authorList>
            <person name="Chun J."/>
        </authorList>
    </citation>
    <scope>NUCLEOTIDE SEQUENCE [LARGE SCALE GENOMIC DNA]</scope>
    <source>
        <strain evidence="2 3">KACC 16343</strain>
    </source>
</reference>
<keyword evidence="1" id="KW-1133">Transmembrane helix</keyword>
<keyword evidence="1" id="KW-0812">Transmembrane</keyword>
<comment type="caution">
    <text evidence="2">The sequence shown here is derived from an EMBL/GenBank/DDBJ whole genome shotgun (WGS) entry which is preliminary data.</text>
</comment>
<sequence length="52" mass="5682">MTILLGIGLIVLAIFAIVGNISNSKQFGRKIMSDKLIFYILMLVGGIVLIIF</sequence>
<feature type="transmembrane region" description="Helical" evidence="1">
    <location>
        <begin position="36"/>
        <end position="51"/>
    </location>
</feature>